<accession>A0A5N1J161</accession>
<dbReference type="PANTHER" id="PTHR43806:SF67">
    <property type="entry name" value="EGF-LIKE DOMAIN-CONTAINING PROTEIN"/>
    <property type="match status" value="1"/>
</dbReference>
<evidence type="ECO:0000256" key="3">
    <source>
        <dbReference type="ARBA" id="ARBA00022801"/>
    </source>
</evidence>
<gene>
    <name evidence="8" type="ORF">F0P94_07795</name>
</gene>
<protein>
    <submittedName>
        <fullName evidence="8">S8 family serine peptidase</fullName>
    </submittedName>
</protein>
<evidence type="ECO:0000256" key="4">
    <source>
        <dbReference type="ARBA" id="ARBA00022825"/>
    </source>
</evidence>
<keyword evidence="9" id="KW-1185">Reference proteome</keyword>
<dbReference type="GO" id="GO:0004252">
    <property type="term" value="F:serine-type endopeptidase activity"/>
    <property type="evidence" value="ECO:0007669"/>
    <property type="project" value="UniProtKB-UniRule"/>
</dbReference>
<feature type="chain" id="PRO_5024953405" evidence="6">
    <location>
        <begin position="20"/>
        <end position="543"/>
    </location>
</feature>
<feature type="signal peptide" evidence="6">
    <location>
        <begin position="1"/>
        <end position="19"/>
    </location>
</feature>
<evidence type="ECO:0000256" key="5">
    <source>
        <dbReference type="PROSITE-ProRule" id="PRU01240"/>
    </source>
</evidence>
<evidence type="ECO:0000256" key="1">
    <source>
        <dbReference type="ARBA" id="ARBA00011073"/>
    </source>
</evidence>
<dbReference type="Proteomes" id="UP000326570">
    <property type="component" value="Unassembled WGS sequence"/>
</dbReference>
<dbReference type="InterPro" id="IPR017317">
    <property type="entry name" value="Pept_S8_subtilisin_bacteroid-2"/>
</dbReference>
<dbReference type="PROSITE" id="PS51892">
    <property type="entry name" value="SUBTILASE"/>
    <property type="match status" value="1"/>
</dbReference>
<dbReference type="PIRSF" id="PIRSF037903">
    <property type="entry name" value="Subtilisin_rel_GFO_2223"/>
    <property type="match status" value="1"/>
</dbReference>
<comment type="caution">
    <text evidence="8">The sequence shown here is derived from an EMBL/GenBank/DDBJ whole genome shotgun (WGS) entry which is preliminary data.</text>
</comment>
<evidence type="ECO:0000256" key="6">
    <source>
        <dbReference type="SAM" id="SignalP"/>
    </source>
</evidence>
<dbReference type="RefSeq" id="WP_150903314.1">
    <property type="nucleotide sequence ID" value="NZ_VTWT01000003.1"/>
</dbReference>
<dbReference type="PRINTS" id="PR00723">
    <property type="entry name" value="SUBTILISIN"/>
</dbReference>
<dbReference type="Pfam" id="PF00082">
    <property type="entry name" value="Peptidase_S8"/>
    <property type="match status" value="1"/>
</dbReference>
<keyword evidence="4 5" id="KW-0720">Serine protease</keyword>
<proteinExistence type="inferred from homology"/>
<dbReference type="InterPro" id="IPR036852">
    <property type="entry name" value="Peptidase_S8/S53_dom_sf"/>
</dbReference>
<reference evidence="8 9" key="1">
    <citation type="submission" date="2019-09" db="EMBL/GenBank/DDBJ databases">
        <title>Genome sequence of Adhaeribacter sp. M2.</title>
        <authorList>
            <person name="Srinivasan S."/>
        </authorList>
    </citation>
    <scope>NUCLEOTIDE SEQUENCE [LARGE SCALE GENOMIC DNA]</scope>
    <source>
        <strain evidence="8 9">M2</strain>
    </source>
</reference>
<dbReference type="Gene3D" id="3.40.50.200">
    <property type="entry name" value="Peptidase S8/S53 domain"/>
    <property type="match status" value="1"/>
</dbReference>
<dbReference type="InterPro" id="IPR050131">
    <property type="entry name" value="Peptidase_S8_subtilisin-like"/>
</dbReference>
<dbReference type="AlphaFoldDB" id="A0A5N1J161"/>
<keyword evidence="2 5" id="KW-0645">Protease</keyword>
<feature type="domain" description="Peptidase S8/S53" evidence="7">
    <location>
        <begin position="164"/>
        <end position="440"/>
    </location>
</feature>
<dbReference type="GO" id="GO:0006508">
    <property type="term" value="P:proteolysis"/>
    <property type="evidence" value="ECO:0007669"/>
    <property type="project" value="UniProtKB-KW"/>
</dbReference>
<feature type="active site" description="Charge relay system" evidence="5">
    <location>
        <position position="213"/>
    </location>
</feature>
<dbReference type="EMBL" id="VTWT01000003">
    <property type="protein sequence ID" value="KAA9340241.1"/>
    <property type="molecule type" value="Genomic_DNA"/>
</dbReference>
<dbReference type="PROSITE" id="PS00136">
    <property type="entry name" value="SUBTILASE_ASP"/>
    <property type="match status" value="1"/>
</dbReference>
<dbReference type="InterPro" id="IPR000209">
    <property type="entry name" value="Peptidase_S8/S53_dom"/>
</dbReference>
<organism evidence="8 9">
    <name type="scientific">Adhaeribacter soli</name>
    <dbReference type="NCBI Taxonomy" id="2607655"/>
    <lineage>
        <taxon>Bacteria</taxon>
        <taxon>Pseudomonadati</taxon>
        <taxon>Bacteroidota</taxon>
        <taxon>Cytophagia</taxon>
        <taxon>Cytophagales</taxon>
        <taxon>Hymenobacteraceae</taxon>
        <taxon>Adhaeribacter</taxon>
    </lineage>
</organism>
<evidence type="ECO:0000256" key="2">
    <source>
        <dbReference type="ARBA" id="ARBA00022670"/>
    </source>
</evidence>
<dbReference type="InterPro" id="IPR015500">
    <property type="entry name" value="Peptidase_S8_subtilisin-rel"/>
</dbReference>
<evidence type="ECO:0000313" key="9">
    <source>
        <dbReference type="Proteomes" id="UP000326570"/>
    </source>
</evidence>
<evidence type="ECO:0000259" key="7">
    <source>
        <dbReference type="Pfam" id="PF00082"/>
    </source>
</evidence>
<name>A0A5N1J161_9BACT</name>
<dbReference type="PANTHER" id="PTHR43806">
    <property type="entry name" value="PEPTIDASE S8"/>
    <property type="match status" value="1"/>
</dbReference>
<sequence>MKNLLLLLGVTAAALTAQAQNQYLITFKDKGPEAAYYRQHPEKVLSERALARRQKHNALLKEEDLPVSNTYLKQLQEKDIEIRQKSKWLNAAYIETSLDRNDLQKQFPAIKTIKVYGSKTEKPAPAKFPEVRTNQSNTRLSYGASAAQIDQLNLDCMHDKGYQGKGILITVIDTGFPGVNTNAAYDSLRLQNRILATRNFVSKPTTVYGSYSHGTFVFSTMAANKPGVYVGAAAQATYALALTENMASETHQEELNWAAAAEWADSLGADIIQSSLGYKFFDAGQGDYADTDLDGDTPIITRAADKAAQKGMLVVSSAGNEGASKPPRSNRINPPCDGDSVLCVGSVTSANQYSSFSSVGPTADNRIKPDVVARGTFTHHLSVAGGPAASDGTSVAAPLISSVAAALIQANPGATNMQVLNAIKQSADKFSNPNNQFGWGLPDACKADSLLRNIMHVQKEKAARPVKVYPTVFKEQLTLEVPAGLHLLQAELFTVTGQRVFFSYLEKADKMILHPGQNLPKGLYLLRLQDTAGKMLQYKVIKE</sequence>
<keyword evidence="6" id="KW-0732">Signal</keyword>
<keyword evidence="3 5" id="KW-0378">Hydrolase</keyword>
<dbReference type="SUPFAM" id="SSF52743">
    <property type="entry name" value="Subtilisin-like"/>
    <property type="match status" value="1"/>
</dbReference>
<comment type="similarity">
    <text evidence="1 5">Belongs to the peptidase S8 family.</text>
</comment>
<dbReference type="InterPro" id="IPR023827">
    <property type="entry name" value="Peptidase_S8_Asp-AS"/>
</dbReference>
<feature type="active site" description="Charge relay system" evidence="5">
    <location>
        <position position="173"/>
    </location>
</feature>
<feature type="active site" description="Charge relay system" evidence="5">
    <location>
        <position position="394"/>
    </location>
</feature>
<evidence type="ECO:0000313" key="8">
    <source>
        <dbReference type="EMBL" id="KAA9340241.1"/>
    </source>
</evidence>